<protein>
    <recommendedName>
        <fullName evidence="7 8">Ribonuclease P protein component</fullName>
        <shortName evidence="7">RNase P protein</shortName>
        <shortName evidence="7">RNaseP protein</shortName>
        <ecNumber evidence="7 8">3.1.26.5</ecNumber>
    </recommendedName>
    <alternativeName>
        <fullName evidence="7">Protein C5</fullName>
    </alternativeName>
</protein>
<dbReference type="GO" id="GO:0001682">
    <property type="term" value="P:tRNA 5'-leader removal"/>
    <property type="evidence" value="ECO:0007669"/>
    <property type="project" value="UniProtKB-UniRule"/>
</dbReference>
<dbReference type="GO" id="GO:0004526">
    <property type="term" value="F:ribonuclease P activity"/>
    <property type="evidence" value="ECO:0007669"/>
    <property type="project" value="UniProtKB-UniRule"/>
</dbReference>
<evidence type="ECO:0000313" key="9">
    <source>
        <dbReference type="EMBL" id="MBB5849376.1"/>
    </source>
</evidence>
<evidence type="ECO:0000256" key="8">
    <source>
        <dbReference type="NCBIfam" id="TIGR00188"/>
    </source>
</evidence>
<keyword evidence="5 7" id="KW-0378">Hydrolase</keyword>
<evidence type="ECO:0000313" key="10">
    <source>
        <dbReference type="Proteomes" id="UP000567246"/>
    </source>
</evidence>
<keyword evidence="6 7" id="KW-0694">RNA-binding</keyword>
<evidence type="ECO:0000256" key="7">
    <source>
        <dbReference type="HAMAP-Rule" id="MF_00227"/>
    </source>
</evidence>
<organism evidence="9 10">
    <name type="scientific">Micrococcus endophyticus</name>
    <dbReference type="NCBI Taxonomy" id="455343"/>
    <lineage>
        <taxon>Bacteria</taxon>
        <taxon>Bacillati</taxon>
        <taxon>Actinomycetota</taxon>
        <taxon>Actinomycetes</taxon>
        <taxon>Micrococcales</taxon>
        <taxon>Micrococcaceae</taxon>
        <taxon>Micrococcus</taxon>
    </lineage>
</organism>
<name>A0A7W9N1N9_9MICC</name>
<evidence type="ECO:0000256" key="3">
    <source>
        <dbReference type="ARBA" id="ARBA00022722"/>
    </source>
</evidence>
<evidence type="ECO:0000256" key="2">
    <source>
        <dbReference type="ARBA" id="ARBA00022694"/>
    </source>
</evidence>
<dbReference type="InterPro" id="IPR020539">
    <property type="entry name" value="RNase_P_CS"/>
</dbReference>
<comment type="function">
    <text evidence="1 7">RNaseP catalyzes the removal of the 5'-leader sequence from pre-tRNA to produce the mature 5'-terminus. It can also cleave other RNA substrates such as 4.5S RNA. The protein component plays an auxiliary but essential role in vivo by binding to the 5'-leader sequence and broadening the substrate specificity of the ribozyme.</text>
</comment>
<reference evidence="9 10" key="1">
    <citation type="submission" date="2020-08" db="EMBL/GenBank/DDBJ databases">
        <title>Sequencing the genomes of 1000 actinobacteria strains.</title>
        <authorList>
            <person name="Klenk H.-P."/>
        </authorList>
    </citation>
    <scope>NUCLEOTIDE SEQUENCE [LARGE SCALE GENOMIC DNA]</scope>
    <source>
        <strain evidence="9 10">DSM 17945</strain>
    </source>
</reference>
<dbReference type="GO" id="GO:0042781">
    <property type="term" value="F:3'-tRNA processing endoribonuclease activity"/>
    <property type="evidence" value="ECO:0007669"/>
    <property type="project" value="TreeGrafter"/>
</dbReference>
<dbReference type="Proteomes" id="UP000567246">
    <property type="component" value="Unassembled WGS sequence"/>
</dbReference>
<dbReference type="EC" id="3.1.26.5" evidence="7 8"/>
<dbReference type="GO" id="GO:0030677">
    <property type="term" value="C:ribonuclease P complex"/>
    <property type="evidence" value="ECO:0007669"/>
    <property type="project" value="TreeGrafter"/>
</dbReference>
<dbReference type="AlphaFoldDB" id="A0A7W9N1N9"/>
<keyword evidence="3 7" id="KW-0540">Nuclease</keyword>
<sequence>MLPRDRRVRTPAEFRHLGRTGTRAGRRTVVVSVATDPDHTRSTSPSVPRPRAGFVVSKAVGNAVTRNRVKRRLRAVVAEQMRTAPLRELPVLVQVRALPPAAEADHALLRRETVGALAKALRPHLPAVPRDEA</sequence>
<dbReference type="EMBL" id="JACHMW010000001">
    <property type="protein sequence ID" value="MBB5849376.1"/>
    <property type="molecule type" value="Genomic_DNA"/>
</dbReference>
<accession>A0A7W9N1N9</accession>
<dbReference type="PANTHER" id="PTHR33992:SF1">
    <property type="entry name" value="RIBONUCLEASE P PROTEIN COMPONENT"/>
    <property type="match status" value="1"/>
</dbReference>
<keyword evidence="4 7" id="KW-0255">Endonuclease</keyword>
<dbReference type="HAMAP" id="MF_00227">
    <property type="entry name" value="RNase_P"/>
    <property type="match status" value="1"/>
</dbReference>
<dbReference type="InterPro" id="IPR000100">
    <property type="entry name" value="RNase_P"/>
</dbReference>
<dbReference type="SUPFAM" id="SSF54211">
    <property type="entry name" value="Ribosomal protein S5 domain 2-like"/>
    <property type="match status" value="1"/>
</dbReference>
<dbReference type="InterPro" id="IPR014721">
    <property type="entry name" value="Ribsml_uS5_D2-typ_fold_subgr"/>
</dbReference>
<comment type="subunit">
    <text evidence="7">Consists of a catalytic RNA component (M1 or rnpB) and a protein subunit.</text>
</comment>
<dbReference type="GO" id="GO:0000049">
    <property type="term" value="F:tRNA binding"/>
    <property type="evidence" value="ECO:0007669"/>
    <property type="project" value="UniProtKB-UniRule"/>
</dbReference>
<gene>
    <name evidence="7" type="primary">rnpA</name>
    <name evidence="9" type="ORF">HDA33_001940</name>
</gene>
<evidence type="ECO:0000256" key="5">
    <source>
        <dbReference type="ARBA" id="ARBA00022801"/>
    </source>
</evidence>
<dbReference type="PROSITE" id="PS00648">
    <property type="entry name" value="RIBONUCLEASE_P"/>
    <property type="match status" value="1"/>
</dbReference>
<dbReference type="NCBIfam" id="TIGR00188">
    <property type="entry name" value="rnpA"/>
    <property type="match status" value="1"/>
</dbReference>
<evidence type="ECO:0000256" key="4">
    <source>
        <dbReference type="ARBA" id="ARBA00022759"/>
    </source>
</evidence>
<proteinExistence type="inferred from homology"/>
<evidence type="ECO:0000256" key="6">
    <source>
        <dbReference type="ARBA" id="ARBA00022884"/>
    </source>
</evidence>
<dbReference type="PANTHER" id="PTHR33992">
    <property type="entry name" value="RIBONUCLEASE P PROTEIN COMPONENT"/>
    <property type="match status" value="1"/>
</dbReference>
<keyword evidence="2 7" id="KW-0819">tRNA processing</keyword>
<dbReference type="Pfam" id="PF00825">
    <property type="entry name" value="Ribonuclease_P"/>
    <property type="match status" value="1"/>
</dbReference>
<dbReference type="Gene3D" id="3.30.230.10">
    <property type="match status" value="1"/>
</dbReference>
<evidence type="ECO:0000256" key="1">
    <source>
        <dbReference type="ARBA" id="ARBA00002663"/>
    </source>
</evidence>
<dbReference type="InterPro" id="IPR020568">
    <property type="entry name" value="Ribosomal_Su5_D2-typ_SF"/>
</dbReference>
<comment type="catalytic activity">
    <reaction evidence="7">
        <text>Endonucleolytic cleavage of RNA, removing 5'-extranucleotides from tRNA precursor.</text>
        <dbReference type="EC" id="3.1.26.5"/>
    </reaction>
</comment>
<comment type="similarity">
    <text evidence="7">Belongs to the RnpA family.</text>
</comment>
<comment type="caution">
    <text evidence="9">The sequence shown here is derived from an EMBL/GenBank/DDBJ whole genome shotgun (WGS) entry which is preliminary data.</text>
</comment>
<keyword evidence="10" id="KW-1185">Reference proteome</keyword>
<dbReference type="RefSeq" id="WP_184172902.1">
    <property type="nucleotide sequence ID" value="NZ_BAABAG010000012.1"/>
</dbReference>